<protein>
    <submittedName>
        <fullName evidence="1">Class I lanthipeptide</fullName>
    </submittedName>
</protein>
<evidence type="ECO:0000313" key="1">
    <source>
        <dbReference type="EMBL" id="MBC9932862.1"/>
    </source>
</evidence>
<keyword evidence="2" id="KW-1185">Reference proteome</keyword>
<name>A0ABR7TTB5_9BACT</name>
<proteinExistence type="predicted"/>
<accession>A0ABR7TTB5</accession>
<reference evidence="1 2" key="1">
    <citation type="submission" date="2020-09" db="EMBL/GenBank/DDBJ databases">
        <title>Genome sequences of type strains of Chitinophaga qingshengii and Chitinophaga varians.</title>
        <authorList>
            <person name="Kittiwongwattana C."/>
        </authorList>
    </citation>
    <scope>NUCLEOTIDE SEQUENCE [LARGE SCALE GENOMIC DNA]</scope>
    <source>
        <strain evidence="1 2">JCM 30026</strain>
    </source>
</reference>
<dbReference type="EMBL" id="JACVFC010000003">
    <property type="protein sequence ID" value="MBC9932862.1"/>
    <property type="molecule type" value="Genomic_DNA"/>
</dbReference>
<organism evidence="1 2">
    <name type="scientific">Chitinophaga qingshengii</name>
    <dbReference type="NCBI Taxonomy" id="1569794"/>
    <lineage>
        <taxon>Bacteria</taxon>
        <taxon>Pseudomonadati</taxon>
        <taxon>Bacteroidota</taxon>
        <taxon>Chitinophagia</taxon>
        <taxon>Chitinophagales</taxon>
        <taxon>Chitinophagaceae</taxon>
        <taxon>Chitinophaga</taxon>
    </lineage>
</organism>
<dbReference type="InterPro" id="IPR058238">
    <property type="entry name" value="Lant_leader_dom"/>
</dbReference>
<evidence type="ECO:0000313" key="2">
    <source>
        <dbReference type="Proteomes" id="UP000659124"/>
    </source>
</evidence>
<dbReference type="Proteomes" id="UP000659124">
    <property type="component" value="Unassembled WGS sequence"/>
</dbReference>
<dbReference type="NCBIfam" id="NF038153">
    <property type="entry name" value="lant_leader_L1a"/>
    <property type="match status" value="1"/>
</dbReference>
<gene>
    <name evidence="1" type="ORF">ICL07_20915</name>
</gene>
<comment type="caution">
    <text evidence="1">The sequence shown here is derived from an EMBL/GenBank/DDBJ whole genome shotgun (WGS) entry which is preliminary data.</text>
</comment>
<dbReference type="RefSeq" id="WP_188089992.1">
    <property type="nucleotide sequence ID" value="NZ_JACVFC010000003.1"/>
</dbReference>
<sequence length="61" mass="6828">MKKKIAINKKLVFTKAAVAVLSDAERNMIAGGLANNQRYLPTVRITCNTVRFPEEPCVYCK</sequence>